<dbReference type="Proteomes" id="UP000070700">
    <property type="component" value="Unassembled WGS sequence"/>
</dbReference>
<reference evidence="1 2" key="1">
    <citation type="submission" date="2015-10" db="EMBL/GenBank/DDBJ databases">
        <title>Full genome of DAOMC 229536 Phialocephala scopiformis, a fungal endophyte of spruce producing the potent anti-insectan compound rugulosin.</title>
        <authorList>
            <consortium name="DOE Joint Genome Institute"/>
            <person name="Walker A.K."/>
            <person name="Frasz S.L."/>
            <person name="Seifert K.A."/>
            <person name="Miller J.D."/>
            <person name="Mondo S.J."/>
            <person name="Labutti K."/>
            <person name="Lipzen A."/>
            <person name="Dockter R."/>
            <person name="Kennedy M."/>
            <person name="Grigoriev I.V."/>
            <person name="Spatafora J.W."/>
        </authorList>
    </citation>
    <scope>NUCLEOTIDE SEQUENCE [LARGE SCALE GENOMIC DNA]</scope>
    <source>
        <strain evidence="1 2">CBS 120377</strain>
    </source>
</reference>
<evidence type="ECO:0000313" key="1">
    <source>
        <dbReference type="EMBL" id="KUJ06702.1"/>
    </source>
</evidence>
<dbReference type="RefSeq" id="XP_018061057.1">
    <property type="nucleotide sequence ID" value="XM_018207282.1"/>
</dbReference>
<proteinExistence type="predicted"/>
<accession>A0A132B2T7</accession>
<keyword evidence="2" id="KW-1185">Reference proteome</keyword>
<sequence length="72" mass="8455">MRRSPVCLRSWASFLLFSSPLRKCPTTFSHIINIVLPLWHIAHTALQYFCNAFRCSERYHGWRMEDGGCKPL</sequence>
<evidence type="ECO:0000313" key="2">
    <source>
        <dbReference type="Proteomes" id="UP000070700"/>
    </source>
</evidence>
<gene>
    <name evidence="1" type="ORF">LY89DRAFT_403920</name>
</gene>
<dbReference type="KEGG" id="psco:LY89DRAFT_403920"/>
<dbReference type="EMBL" id="KQ947444">
    <property type="protein sequence ID" value="KUJ06702.1"/>
    <property type="molecule type" value="Genomic_DNA"/>
</dbReference>
<dbReference type="InParanoid" id="A0A132B2T7"/>
<organism evidence="1 2">
    <name type="scientific">Mollisia scopiformis</name>
    <name type="common">Conifer needle endophyte fungus</name>
    <name type="synonym">Phialocephala scopiformis</name>
    <dbReference type="NCBI Taxonomy" id="149040"/>
    <lineage>
        <taxon>Eukaryota</taxon>
        <taxon>Fungi</taxon>
        <taxon>Dikarya</taxon>
        <taxon>Ascomycota</taxon>
        <taxon>Pezizomycotina</taxon>
        <taxon>Leotiomycetes</taxon>
        <taxon>Helotiales</taxon>
        <taxon>Mollisiaceae</taxon>
        <taxon>Mollisia</taxon>
    </lineage>
</organism>
<protein>
    <submittedName>
        <fullName evidence="1">Uncharacterized protein</fullName>
    </submittedName>
</protein>
<name>A0A132B2T7_MOLSC</name>
<dbReference type="AlphaFoldDB" id="A0A132B2T7"/>
<dbReference type="GeneID" id="28817008"/>